<dbReference type="AlphaFoldDB" id="A0A0F7UZR9"/>
<reference evidence="3" key="1">
    <citation type="journal article" date="2015" name="PLoS ONE">
        <title>Comprehensive Evaluation of Toxoplasma gondii VEG and Neospora caninum LIV Genomes with Tachyzoite Stage Transcriptome and Proteome Defines Novel Transcript Features.</title>
        <authorList>
            <person name="Ramaprasad A."/>
            <person name="Mourier T."/>
            <person name="Naeem R."/>
            <person name="Malas T.B."/>
            <person name="Moussa E."/>
            <person name="Panigrahi A."/>
            <person name="Vermont S.J."/>
            <person name="Otto T.D."/>
            <person name="Wastling J."/>
            <person name="Pain A."/>
        </authorList>
    </citation>
    <scope>NUCLEOTIDE SEQUENCE</scope>
    <source>
        <strain evidence="3">VEG</strain>
    </source>
</reference>
<evidence type="ECO:0000256" key="2">
    <source>
        <dbReference type="SAM" id="MobiDB-lite"/>
    </source>
</evidence>
<organism evidence="3">
    <name type="scientific">Toxoplasma gondii (strain ATCC 50861 / VEG)</name>
    <dbReference type="NCBI Taxonomy" id="432359"/>
    <lineage>
        <taxon>Eukaryota</taxon>
        <taxon>Sar</taxon>
        <taxon>Alveolata</taxon>
        <taxon>Apicomplexa</taxon>
        <taxon>Conoidasida</taxon>
        <taxon>Coccidia</taxon>
        <taxon>Eucoccidiorida</taxon>
        <taxon>Eimeriorina</taxon>
        <taxon>Sarcocystidae</taxon>
        <taxon>Toxoplasma</taxon>
    </lineage>
</organism>
<feature type="compositionally biased region" description="Basic and acidic residues" evidence="2">
    <location>
        <begin position="558"/>
        <end position="571"/>
    </location>
</feature>
<gene>
    <name evidence="3" type="ORF">BN1205_086350</name>
</gene>
<accession>A0A0F7UZR9</accession>
<feature type="coiled-coil region" evidence="1">
    <location>
        <begin position="338"/>
        <end position="454"/>
    </location>
</feature>
<feature type="region of interest" description="Disordered" evidence="2">
    <location>
        <begin position="543"/>
        <end position="592"/>
    </location>
</feature>
<name>A0A0F7UZR9_TOXGV</name>
<dbReference type="EMBL" id="LN714499">
    <property type="protein sequence ID" value="CEL75598.1"/>
    <property type="molecule type" value="Genomic_DNA"/>
</dbReference>
<feature type="compositionally biased region" description="Low complexity" evidence="2">
    <location>
        <begin position="546"/>
        <end position="557"/>
    </location>
</feature>
<evidence type="ECO:0000313" key="3">
    <source>
        <dbReference type="EMBL" id="CEL75598.1"/>
    </source>
</evidence>
<sequence length="709" mass="79524">MDIPELGDLSLNVEASKVTSTFTKIIEALRNLTARQEGLSKELASVADHVAAGEETGKNLAAALGDGLRKIDQLRDHVTGIDSLGLEEQTKKVQSHEQQFQKTLALLEQCDLKLKEQDAKIAQVSIEVRQSSTSAAKTVAEFSNIKSSMEHYENKIARVVEASTESVQRCNQIEEAQKNLQDSVASKYDKLWHEVVTALERMNSTELQRFQEALSQRSQQSEQRVQQLISYAIGLATRAATDKREADVKKAVISRWKERAWIGARQRMACRSLSRLFRIHLRRHFAGFQQVLAWEINMERLRTEFRNSLPDVEAVVRGAVSSKIKMLEERVNTKDTVIQKIQGDVERLSTKAEEFQDSAGALRERSADLAQILQQVKDEVREELDREADREGRLQKAEELVSDVVEKMSQVARQEEMQSIMKDVLLIWTAVKHLDTAKADKRELDALANEATIRAQTSELKMKNIESTHSQQHGDLSEKIDDVKTTMRDVNTRSKTLNYMLGIMMRFMEDAVRKIASMDPSLMQSPRITSKVIRTGGGWLPQNAYSQSVSRPVSPSRRQVDSLGDRRRAEPLSRSSTLGPDADGARRGVNGSDSSVLVDSIKGIIRGLGDLPAPKTSSENLDAITISEPKSICSRDEEELKHPCGWKKEGDVREKEGPSLEQTERFDEDYMSSPVVRAFTDWVEQVRVVFDSQAREAAAAGISPGEIQA</sequence>
<proteinExistence type="predicted"/>
<keyword evidence="1" id="KW-0175">Coiled coil</keyword>
<evidence type="ECO:0000256" key="1">
    <source>
        <dbReference type="SAM" id="Coils"/>
    </source>
</evidence>
<protein>
    <submittedName>
        <fullName evidence="3">Mediator complex subunit MED9</fullName>
    </submittedName>
</protein>